<feature type="region of interest" description="Disordered" evidence="1">
    <location>
        <begin position="1"/>
        <end position="22"/>
    </location>
</feature>
<accession>A0A9X1WIM9</accession>
<protein>
    <submittedName>
        <fullName evidence="2">Uncharacterized protein</fullName>
    </submittedName>
</protein>
<comment type="caution">
    <text evidence="2">The sequence shown here is derived from an EMBL/GenBank/DDBJ whole genome shotgun (WGS) entry which is preliminary data.</text>
</comment>
<gene>
    <name evidence="2" type="ORF">MUN33_11180</name>
</gene>
<organism evidence="2 3">
    <name type="scientific">Corynebacterium kalidii</name>
    <dbReference type="NCBI Taxonomy" id="2931982"/>
    <lineage>
        <taxon>Bacteria</taxon>
        <taxon>Bacillati</taxon>
        <taxon>Actinomycetota</taxon>
        <taxon>Actinomycetes</taxon>
        <taxon>Mycobacteriales</taxon>
        <taxon>Corynebacteriaceae</taxon>
        <taxon>Corynebacterium</taxon>
    </lineage>
</organism>
<dbReference type="EMBL" id="JALIEA010000017">
    <property type="protein sequence ID" value="MCJ7859266.1"/>
    <property type="molecule type" value="Genomic_DNA"/>
</dbReference>
<dbReference type="Proteomes" id="UP001139207">
    <property type="component" value="Unassembled WGS sequence"/>
</dbReference>
<evidence type="ECO:0000313" key="2">
    <source>
        <dbReference type="EMBL" id="MCJ7859266.1"/>
    </source>
</evidence>
<dbReference type="AlphaFoldDB" id="A0A9X1WIM9"/>
<feature type="region of interest" description="Disordered" evidence="1">
    <location>
        <begin position="39"/>
        <end position="84"/>
    </location>
</feature>
<dbReference type="RefSeq" id="WP_244804995.1">
    <property type="nucleotide sequence ID" value="NZ_JALIEA010000017.1"/>
</dbReference>
<keyword evidence="3" id="KW-1185">Reference proteome</keyword>
<sequence>MPTITLARAWNPGAEHHAPGDEVDVDDDVAAWLTRTGAVARPTRKRKAAPAVEPSEDESAAEAPAVEPSEDDGDEDKRPARTASLDTWKAFAEKQGIQTKGMSKQDIIAATA</sequence>
<evidence type="ECO:0000256" key="1">
    <source>
        <dbReference type="SAM" id="MobiDB-lite"/>
    </source>
</evidence>
<proteinExistence type="predicted"/>
<evidence type="ECO:0000313" key="3">
    <source>
        <dbReference type="Proteomes" id="UP001139207"/>
    </source>
</evidence>
<name>A0A9X1WIM9_9CORY</name>
<reference evidence="2" key="1">
    <citation type="submission" date="2022-04" db="EMBL/GenBank/DDBJ databases">
        <title>Corynebacterium kalidii LD5P10.</title>
        <authorList>
            <person name="Sun J.Q."/>
        </authorList>
    </citation>
    <scope>NUCLEOTIDE SEQUENCE</scope>
    <source>
        <strain evidence="2">LD5P10</strain>
    </source>
</reference>